<proteinExistence type="predicted"/>
<gene>
    <name evidence="1" type="ORF">D2962_15125</name>
</gene>
<dbReference type="EMBL" id="CP033169">
    <property type="protein sequence ID" value="AYO31750.1"/>
    <property type="molecule type" value="Genomic_DNA"/>
</dbReference>
<reference evidence="1 2" key="1">
    <citation type="submission" date="2018-10" db="EMBL/GenBank/DDBJ databases">
        <authorList>
            <person name="Zhang X."/>
        </authorList>
    </citation>
    <scope>NUCLEOTIDE SEQUENCE [LARGE SCALE GENOMIC DNA]</scope>
    <source>
        <strain evidence="1 2">SK-G1</strain>
    </source>
</reference>
<dbReference type="SUPFAM" id="SSF58104">
    <property type="entry name" value="Methyl-accepting chemotaxis protein (MCP) signaling domain"/>
    <property type="match status" value="1"/>
</dbReference>
<accession>A0A3G2R8E9</accession>
<name>A0A3G2R8E9_9FIRM</name>
<dbReference type="Gene3D" id="1.10.287.950">
    <property type="entry name" value="Methyl-accepting chemotaxis protein"/>
    <property type="match status" value="1"/>
</dbReference>
<organism evidence="1 2">
    <name type="scientific">Biomaibacter acetigenes</name>
    <dbReference type="NCBI Taxonomy" id="2316383"/>
    <lineage>
        <taxon>Bacteria</taxon>
        <taxon>Bacillati</taxon>
        <taxon>Bacillota</taxon>
        <taxon>Clostridia</taxon>
        <taxon>Thermosediminibacterales</taxon>
        <taxon>Tepidanaerobacteraceae</taxon>
        <taxon>Biomaibacter</taxon>
    </lineage>
</organism>
<dbReference type="KEGG" id="bacg:D2962_15125"/>
<protein>
    <submittedName>
        <fullName evidence="1">Methyl-accepting chemotaxis protein</fullName>
    </submittedName>
</protein>
<dbReference type="Proteomes" id="UP000280960">
    <property type="component" value="Chromosome"/>
</dbReference>
<evidence type="ECO:0000313" key="2">
    <source>
        <dbReference type="Proteomes" id="UP000280960"/>
    </source>
</evidence>
<sequence length="89" mass="9639">MEEIFPRIGDISNNMSHINGKKHIIIKSIETAASMAEEVSASSEQIAASLQELNASSQEVASSAQTLSNMSKNLVDDVSQLKFKISNFP</sequence>
<evidence type="ECO:0000313" key="1">
    <source>
        <dbReference type="EMBL" id="AYO31750.1"/>
    </source>
</evidence>
<keyword evidence="2" id="KW-1185">Reference proteome</keyword>
<dbReference type="AlphaFoldDB" id="A0A3G2R8E9"/>